<keyword evidence="3" id="KW-1185">Reference proteome</keyword>
<reference evidence="2 3" key="1">
    <citation type="submission" date="2024-01" db="EMBL/GenBank/DDBJ databases">
        <title>A draft genome for a cacao thread blight-causing isolate of Paramarasmius palmivorus.</title>
        <authorList>
            <person name="Baruah I.K."/>
            <person name="Bukari Y."/>
            <person name="Amoako-Attah I."/>
            <person name="Meinhardt L.W."/>
            <person name="Bailey B.A."/>
            <person name="Cohen S.P."/>
        </authorList>
    </citation>
    <scope>NUCLEOTIDE SEQUENCE [LARGE SCALE GENOMIC DNA]</scope>
    <source>
        <strain evidence="2 3">GH-12</strain>
    </source>
</reference>
<evidence type="ECO:0000256" key="1">
    <source>
        <dbReference type="SAM" id="MobiDB-lite"/>
    </source>
</evidence>
<comment type="caution">
    <text evidence="2">The sequence shown here is derived from an EMBL/GenBank/DDBJ whole genome shotgun (WGS) entry which is preliminary data.</text>
</comment>
<dbReference type="Gene3D" id="3.40.50.150">
    <property type="entry name" value="Vaccinia Virus protein VP39"/>
    <property type="match status" value="1"/>
</dbReference>
<dbReference type="GO" id="GO:0032991">
    <property type="term" value="C:protein-containing complex"/>
    <property type="evidence" value="ECO:0007669"/>
    <property type="project" value="TreeGrafter"/>
</dbReference>
<dbReference type="InterPro" id="IPR019410">
    <property type="entry name" value="Methyltransf_16"/>
</dbReference>
<dbReference type="EMBL" id="JAYKXP010000066">
    <property type="protein sequence ID" value="KAK7032324.1"/>
    <property type="molecule type" value="Genomic_DNA"/>
</dbReference>
<sequence length="321" mass="35578">MSSNPNFPDGLNIHPSSSFASSGSVQPEFEAYSHSGQEKAIQQYGIAGRNREAAYALRIYSNPPLNVLFDPPFPRPDGRLTMIELGSGSGLVGSSIARSLKQGDTIILTDLPEVCTLLKENVSQSKVDSEIVHVKPLAWGNLEHASKIQEELLESRGGLTHILCSDLVRVFPLLIPILHISCEQVYFPELLAPLLRSLIQLSAPSFSRHDVQVIISYKIRSLSKETPFWSAFGLWFSFEPVLERDLLPDGSESIWRRFGSHMEGPIFIFVARRRPESVTWNVPVDDKDLLAGVGAYGTLQPKESDAFESLLFMVLNEGDGE</sequence>
<dbReference type="Pfam" id="PF10294">
    <property type="entry name" value="Methyltransf_16"/>
    <property type="match status" value="1"/>
</dbReference>
<proteinExistence type="predicted"/>
<dbReference type="SUPFAM" id="SSF53335">
    <property type="entry name" value="S-adenosyl-L-methionine-dependent methyltransferases"/>
    <property type="match status" value="1"/>
</dbReference>
<dbReference type="GO" id="GO:0005829">
    <property type="term" value="C:cytosol"/>
    <property type="evidence" value="ECO:0007669"/>
    <property type="project" value="TreeGrafter"/>
</dbReference>
<dbReference type="AlphaFoldDB" id="A0AAW0C2J1"/>
<feature type="compositionally biased region" description="Polar residues" evidence="1">
    <location>
        <begin position="14"/>
        <end position="25"/>
    </location>
</feature>
<dbReference type="Proteomes" id="UP001383192">
    <property type="component" value="Unassembled WGS sequence"/>
</dbReference>
<evidence type="ECO:0000313" key="3">
    <source>
        <dbReference type="Proteomes" id="UP001383192"/>
    </source>
</evidence>
<gene>
    <name evidence="2" type="ORF">VNI00_013283</name>
</gene>
<name>A0AAW0C2J1_9AGAR</name>
<evidence type="ECO:0000313" key="2">
    <source>
        <dbReference type="EMBL" id="KAK7032324.1"/>
    </source>
</evidence>
<evidence type="ECO:0008006" key="4">
    <source>
        <dbReference type="Google" id="ProtNLM"/>
    </source>
</evidence>
<protein>
    <recommendedName>
        <fullName evidence="4">Methyltransferase</fullName>
    </recommendedName>
</protein>
<dbReference type="GO" id="GO:0008757">
    <property type="term" value="F:S-adenosylmethionine-dependent methyltransferase activity"/>
    <property type="evidence" value="ECO:0007669"/>
    <property type="project" value="UniProtKB-ARBA"/>
</dbReference>
<dbReference type="PANTHER" id="PTHR14614:SF161">
    <property type="match status" value="1"/>
</dbReference>
<dbReference type="InterPro" id="IPR029063">
    <property type="entry name" value="SAM-dependent_MTases_sf"/>
</dbReference>
<organism evidence="2 3">
    <name type="scientific">Paramarasmius palmivorus</name>
    <dbReference type="NCBI Taxonomy" id="297713"/>
    <lineage>
        <taxon>Eukaryota</taxon>
        <taxon>Fungi</taxon>
        <taxon>Dikarya</taxon>
        <taxon>Basidiomycota</taxon>
        <taxon>Agaricomycotina</taxon>
        <taxon>Agaricomycetes</taxon>
        <taxon>Agaricomycetidae</taxon>
        <taxon>Agaricales</taxon>
        <taxon>Marasmiineae</taxon>
        <taxon>Marasmiaceae</taxon>
        <taxon>Paramarasmius</taxon>
    </lineage>
</organism>
<feature type="region of interest" description="Disordered" evidence="1">
    <location>
        <begin position="1"/>
        <end position="25"/>
    </location>
</feature>
<dbReference type="PANTHER" id="PTHR14614">
    <property type="entry name" value="HEPATOCELLULAR CARCINOMA-ASSOCIATED ANTIGEN"/>
    <property type="match status" value="1"/>
</dbReference>
<accession>A0AAW0C2J1</accession>